<gene>
    <name evidence="8" type="ORF">CAPTEDRAFT_217469</name>
</gene>
<evidence type="ECO:0000313" key="10">
    <source>
        <dbReference type="Proteomes" id="UP000014760"/>
    </source>
</evidence>
<reference evidence="8 10" key="2">
    <citation type="journal article" date="2013" name="Nature">
        <title>Insights into bilaterian evolution from three spiralian genomes.</title>
        <authorList>
            <person name="Simakov O."/>
            <person name="Marletaz F."/>
            <person name="Cho S.J."/>
            <person name="Edsinger-Gonzales E."/>
            <person name="Havlak P."/>
            <person name="Hellsten U."/>
            <person name="Kuo D.H."/>
            <person name="Larsson T."/>
            <person name="Lv J."/>
            <person name="Arendt D."/>
            <person name="Savage R."/>
            <person name="Osoegawa K."/>
            <person name="de Jong P."/>
            <person name="Grimwood J."/>
            <person name="Chapman J.A."/>
            <person name="Shapiro H."/>
            <person name="Aerts A."/>
            <person name="Otillar R.P."/>
            <person name="Terry A.Y."/>
            <person name="Boore J.L."/>
            <person name="Grigoriev I.V."/>
            <person name="Lindberg D.R."/>
            <person name="Seaver E.C."/>
            <person name="Weisblat D.A."/>
            <person name="Putnam N.H."/>
            <person name="Rokhsar D.S."/>
        </authorList>
    </citation>
    <scope>NUCLEOTIDE SEQUENCE</scope>
    <source>
        <strain evidence="8 10">I ESC-2004</strain>
    </source>
</reference>
<reference evidence="9" key="3">
    <citation type="submission" date="2015-06" db="UniProtKB">
        <authorList>
            <consortium name="EnsemblMetazoa"/>
        </authorList>
    </citation>
    <scope>IDENTIFICATION</scope>
</reference>
<keyword evidence="4 5" id="KW-0472">Membrane</keyword>
<proteinExistence type="predicted"/>
<evidence type="ECO:0000313" key="8">
    <source>
        <dbReference type="EMBL" id="ELU05625.1"/>
    </source>
</evidence>
<dbReference type="EMBL" id="KB301364">
    <property type="protein sequence ID" value="ELU05625.1"/>
    <property type="molecule type" value="Genomic_DNA"/>
</dbReference>
<evidence type="ECO:0000256" key="1">
    <source>
        <dbReference type="ARBA" id="ARBA00004370"/>
    </source>
</evidence>
<feature type="transmembrane region" description="Helical" evidence="5">
    <location>
        <begin position="156"/>
        <end position="182"/>
    </location>
</feature>
<dbReference type="InterPro" id="IPR017452">
    <property type="entry name" value="GPCR_Rhodpsn_7TM"/>
</dbReference>
<feature type="transmembrane region" description="Helical" evidence="5">
    <location>
        <begin position="297"/>
        <end position="322"/>
    </location>
</feature>
<feature type="domain" description="G-protein coupled receptors family 1 profile" evidence="7">
    <location>
        <begin position="93"/>
        <end position="354"/>
    </location>
</feature>
<dbReference type="OrthoDB" id="9983318at2759"/>
<dbReference type="HOGENOM" id="CLU_009579_24_0_1"/>
<evidence type="ECO:0000259" key="7">
    <source>
        <dbReference type="PROSITE" id="PS50262"/>
    </source>
</evidence>
<evidence type="ECO:0000256" key="3">
    <source>
        <dbReference type="ARBA" id="ARBA00022989"/>
    </source>
</evidence>
<name>R7UHF7_CAPTE</name>
<organism evidence="8">
    <name type="scientific">Capitella teleta</name>
    <name type="common">Polychaete worm</name>
    <dbReference type="NCBI Taxonomy" id="283909"/>
    <lineage>
        <taxon>Eukaryota</taxon>
        <taxon>Metazoa</taxon>
        <taxon>Spiralia</taxon>
        <taxon>Lophotrochozoa</taxon>
        <taxon>Annelida</taxon>
        <taxon>Polychaeta</taxon>
        <taxon>Sedentaria</taxon>
        <taxon>Scolecida</taxon>
        <taxon>Capitellidae</taxon>
        <taxon>Capitella</taxon>
    </lineage>
</organism>
<evidence type="ECO:0000256" key="6">
    <source>
        <dbReference type="SAM" id="SignalP"/>
    </source>
</evidence>
<dbReference type="PROSITE" id="PS50262">
    <property type="entry name" value="G_PROTEIN_RECEP_F1_2"/>
    <property type="match status" value="1"/>
</dbReference>
<evidence type="ECO:0000256" key="5">
    <source>
        <dbReference type="SAM" id="Phobius"/>
    </source>
</evidence>
<dbReference type="Gene3D" id="1.20.1070.10">
    <property type="entry name" value="Rhodopsin 7-helix transmembrane proteins"/>
    <property type="match status" value="1"/>
</dbReference>
<reference evidence="10" key="1">
    <citation type="submission" date="2012-12" db="EMBL/GenBank/DDBJ databases">
        <authorList>
            <person name="Hellsten U."/>
            <person name="Grimwood J."/>
            <person name="Chapman J.A."/>
            <person name="Shapiro H."/>
            <person name="Aerts A."/>
            <person name="Otillar R.P."/>
            <person name="Terry A.Y."/>
            <person name="Boore J.L."/>
            <person name="Simakov O."/>
            <person name="Marletaz F."/>
            <person name="Cho S.-J."/>
            <person name="Edsinger-Gonzales E."/>
            <person name="Havlak P."/>
            <person name="Kuo D.-H."/>
            <person name="Larsson T."/>
            <person name="Lv J."/>
            <person name="Arendt D."/>
            <person name="Savage R."/>
            <person name="Osoegawa K."/>
            <person name="de Jong P."/>
            <person name="Lindberg D.R."/>
            <person name="Seaver E.C."/>
            <person name="Weisblat D.A."/>
            <person name="Putnam N.H."/>
            <person name="Grigoriev I.V."/>
            <person name="Rokhsar D.S."/>
        </authorList>
    </citation>
    <scope>NUCLEOTIDE SEQUENCE</scope>
    <source>
        <strain evidence="10">I ESC-2004</strain>
    </source>
</reference>
<dbReference type="GO" id="GO:0016020">
    <property type="term" value="C:membrane"/>
    <property type="evidence" value="ECO:0007669"/>
    <property type="project" value="UniProtKB-SubCell"/>
</dbReference>
<dbReference type="InterPro" id="IPR000276">
    <property type="entry name" value="GPCR_Rhodpsn"/>
</dbReference>
<keyword evidence="2 5" id="KW-0812">Transmembrane</keyword>
<protein>
    <recommendedName>
        <fullName evidence="7">G-protein coupled receptors family 1 profile domain-containing protein</fullName>
    </recommendedName>
</protein>
<keyword evidence="6" id="KW-0732">Signal</keyword>
<comment type="subcellular location">
    <subcellularLocation>
        <location evidence="1">Membrane</location>
    </subcellularLocation>
</comment>
<dbReference type="EnsemblMetazoa" id="CapteT217469">
    <property type="protein sequence ID" value="CapteP217469"/>
    <property type="gene ID" value="CapteG217469"/>
</dbReference>
<feature type="transmembrane region" description="Helical" evidence="5">
    <location>
        <begin position="113"/>
        <end position="136"/>
    </location>
</feature>
<accession>R7UHF7</accession>
<dbReference type="STRING" id="283909.R7UHF7"/>
<dbReference type="PANTHER" id="PTHR46641:SF25">
    <property type="entry name" value="CNMAMIDE RECEPTOR-RELATED"/>
    <property type="match status" value="1"/>
</dbReference>
<feature type="transmembrane region" description="Helical" evidence="5">
    <location>
        <begin position="194"/>
        <end position="211"/>
    </location>
</feature>
<dbReference type="SUPFAM" id="SSF81321">
    <property type="entry name" value="Family A G protein-coupled receptor-like"/>
    <property type="match status" value="1"/>
</dbReference>
<keyword evidence="3 5" id="KW-1133">Transmembrane helix</keyword>
<feature type="chain" id="PRO_5008788063" description="G-protein coupled receptors family 1 profile domain-containing protein" evidence="6">
    <location>
        <begin position="17"/>
        <end position="426"/>
    </location>
</feature>
<dbReference type="Proteomes" id="UP000014760">
    <property type="component" value="Unassembled WGS sequence"/>
</dbReference>
<feature type="signal peptide" evidence="6">
    <location>
        <begin position="1"/>
        <end position="16"/>
    </location>
</feature>
<dbReference type="EMBL" id="AMQN01001297">
    <property type="status" value="NOT_ANNOTATED_CDS"/>
    <property type="molecule type" value="Genomic_DNA"/>
</dbReference>
<evidence type="ECO:0000256" key="4">
    <source>
        <dbReference type="ARBA" id="ARBA00023136"/>
    </source>
</evidence>
<dbReference type="PANTHER" id="PTHR46641">
    <property type="entry name" value="FMRFAMIDE RECEPTOR-RELATED"/>
    <property type="match status" value="1"/>
</dbReference>
<dbReference type="InterPro" id="IPR052954">
    <property type="entry name" value="GPCR-Ligand_Int"/>
</dbReference>
<feature type="transmembrane region" description="Helical" evidence="5">
    <location>
        <begin position="246"/>
        <end position="268"/>
    </location>
</feature>
<dbReference type="Pfam" id="PF00001">
    <property type="entry name" value="7tm_1"/>
    <property type="match status" value="1"/>
</dbReference>
<sequence length="426" mass="47622">MVCWLSIALCLSPTFLFPRLPLRDANTGHIQQRNHHAEAALLCGALIRTYPWLSCLISIMTVNNTSAHYIEQDVAQHIWMLFSPVVLGLGVAGNLTSFAALLRPVLRLRASSLYLRTLCVVDTGALLFGLLPIWLIHLTGYDVTTQHDAICKLRNFLFYSFSDASVWLICAFTVDRFIAVVFPFKKRCWCTRKHARIAVAIVLLLSFVKNVETLVTRVVYMDNNNITKCRTPDPEHAYYDMYVRPWLVFCAVTALPCVLLLVCNACIIRTLSTMHRARLALGGGAKRSSHLVSMTRMCLTVSFTFLLLVSPSIVLLIGRPYWTTSMVANARYNLARAVGNLCQYTNNAVNFMLYFGAGKAFRREISLLCRTCSCCNHGSVHDQVVINVELTSCGGMHGSSHAHNTMAHACISSERTSLLSFKMNQV</sequence>
<dbReference type="AlphaFoldDB" id="R7UHF7"/>
<dbReference type="GO" id="GO:0004930">
    <property type="term" value="F:G protein-coupled receptor activity"/>
    <property type="evidence" value="ECO:0007669"/>
    <property type="project" value="InterPro"/>
</dbReference>
<dbReference type="CDD" id="cd14978">
    <property type="entry name" value="7tmA_FMRFamide_R-like"/>
    <property type="match status" value="1"/>
</dbReference>
<dbReference type="PROSITE" id="PS00237">
    <property type="entry name" value="G_PROTEIN_RECEP_F1_1"/>
    <property type="match status" value="1"/>
</dbReference>
<dbReference type="OMA" id="VLKWLHC"/>
<keyword evidence="10" id="KW-1185">Reference proteome</keyword>
<evidence type="ECO:0000256" key="2">
    <source>
        <dbReference type="ARBA" id="ARBA00022692"/>
    </source>
</evidence>
<feature type="transmembrane region" description="Helical" evidence="5">
    <location>
        <begin position="78"/>
        <end position="101"/>
    </location>
</feature>
<evidence type="ECO:0000313" key="9">
    <source>
        <dbReference type="EnsemblMetazoa" id="CapteP217469"/>
    </source>
</evidence>